<feature type="region of interest" description="Disordered" evidence="1">
    <location>
        <begin position="318"/>
        <end position="338"/>
    </location>
</feature>
<dbReference type="KEGG" id="bbat:Bdt_3610"/>
<evidence type="ECO:0000256" key="1">
    <source>
        <dbReference type="SAM" id="MobiDB-lite"/>
    </source>
</evidence>
<reference evidence="2 3" key="1">
    <citation type="journal article" date="2012" name="BMC Genomics">
        <title>Genome analysis of a simultaneously predatory and prey-independent, novel Bdellovibrio bacteriovorus from the River Tiber, supports in silico predictions of both ancient and recent lateral gene transfer from diverse bacteria.</title>
        <authorList>
            <person name="Hobley L."/>
            <person name="Lerner T.R."/>
            <person name="Williams L.E."/>
            <person name="Lambert C."/>
            <person name="Till R."/>
            <person name="Milner D.S."/>
            <person name="Basford S.M."/>
            <person name="Capeness M.J."/>
            <person name="Fenton A.K."/>
            <person name="Atterbury R.J."/>
            <person name="Harris M.A."/>
            <person name="Sockett R.E."/>
        </authorList>
    </citation>
    <scope>NUCLEOTIDE SEQUENCE [LARGE SCALE GENOMIC DNA]</scope>
    <source>
        <strain evidence="2 3">Tiberius</strain>
    </source>
</reference>
<dbReference type="AlphaFoldDB" id="K7Z2E1"/>
<dbReference type="STRING" id="1069642.Bdt_3610"/>
<accession>K7Z2E1</accession>
<sequence length="394" mass="41292">MAACQPGSDSDKQAAPKQVVPNENPIDDQVSGPKASSEASVTVSVDRDSEPSAITVRITKDNSSFGIESVERLDVITGYSVNVPVSGVDVVDHVNSPRSDLRPWHYKYIIQTNRGQLVKEVRVLKDWVLAETARISDFKIESNRIEVRFLVLKEGAVLITEGRDLQIDAAELRSGSIAHIQTFSDKDLELSNTVKVPGQGGGRLILNLKYATGVVKIQMRGHRGSRGEKGVDATQERPAQAAAGTAGEYFAGFPRGPDYDGERPSCSKHPTDGQRGTNGVAGADGFNGFQGGSSGSLYLTLQSARFFDYEVVFVPGEGGEGGEGGKGQPGGLGGQAGASAPLCRKAKAGADGANGAVGSKGQQGSVGTLGEFCLTMGDKGTSCITRDQFSGGVK</sequence>
<protein>
    <submittedName>
        <fullName evidence="2">Uncharacterized protein</fullName>
    </submittedName>
</protein>
<dbReference type="HOGENOM" id="CLU_699540_0_0_7"/>
<feature type="region of interest" description="Disordered" evidence="1">
    <location>
        <begin position="1"/>
        <end position="46"/>
    </location>
</feature>
<proteinExistence type="predicted"/>
<feature type="compositionally biased region" description="Gly residues" evidence="1">
    <location>
        <begin position="318"/>
        <end position="336"/>
    </location>
</feature>
<feature type="region of interest" description="Disordered" evidence="1">
    <location>
        <begin position="257"/>
        <end position="284"/>
    </location>
</feature>
<evidence type="ECO:0000313" key="3">
    <source>
        <dbReference type="Proteomes" id="UP000010074"/>
    </source>
</evidence>
<gene>
    <name evidence="2" type="ORF">Bdt_3610</name>
</gene>
<dbReference type="EMBL" id="CP002930">
    <property type="protein sequence ID" value="AFY03285.1"/>
    <property type="molecule type" value="Genomic_DNA"/>
</dbReference>
<feature type="compositionally biased region" description="Basic and acidic residues" evidence="1">
    <location>
        <begin position="257"/>
        <end position="272"/>
    </location>
</feature>
<evidence type="ECO:0000313" key="2">
    <source>
        <dbReference type="EMBL" id="AFY03285.1"/>
    </source>
</evidence>
<name>K7Z2E1_BDEBC</name>
<organism evidence="2 3">
    <name type="scientific">Bdellovibrio bacteriovorus str. Tiberius</name>
    <dbReference type="NCBI Taxonomy" id="1069642"/>
    <lineage>
        <taxon>Bacteria</taxon>
        <taxon>Pseudomonadati</taxon>
        <taxon>Bdellovibrionota</taxon>
        <taxon>Bdellovibrionia</taxon>
        <taxon>Bdellovibrionales</taxon>
        <taxon>Pseudobdellovibrionaceae</taxon>
        <taxon>Bdellovibrio</taxon>
    </lineage>
</organism>
<dbReference type="PATRIC" id="fig|1069642.3.peg.3571"/>
<dbReference type="Proteomes" id="UP000010074">
    <property type="component" value="Chromosome"/>
</dbReference>